<evidence type="ECO:0000313" key="2">
    <source>
        <dbReference type="EMBL" id="TWP51687.1"/>
    </source>
</evidence>
<dbReference type="RefSeq" id="WP_146351286.1">
    <property type="nucleotide sequence ID" value="NZ_VOBR01000007.1"/>
</dbReference>
<reference evidence="2 3" key="1">
    <citation type="submission" date="2019-07" db="EMBL/GenBank/DDBJ databases">
        <title>Lentzea xizangensis sp. nov., isolated from Qinghai-Tibetan Plateau Soils.</title>
        <authorList>
            <person name="Huang J."/>
        </authorList>
    </citation>
    <scope>NUCLEOTIDE SEQUENCE [LARGE SCALE GENOMIC DNA]</scope>
    <source>
        <strain evidence="2 3">FXJ1.1311</strain>
    </source>
</reference>
<comment type="caution">
    <text evidence="2">The sequence shown here is derived from an EMBL/GenBank/DDBJ whole genome shotgun (WGS) entry which is preliminary data.</text>
</comment>
<dbReference type="OrthoDB" id="4244884at2"/>
<keyword evidence="3" id="KW-1185">Reference proteome</keyword>
<feature type="region of interest" description="Disordered" evidence="1">
    <location>
        <begin position="1"/>
        <end position="53"/>
    </location>
</feature>
<accession>A0A563EVE1</accession>
<dbReference type="PANTHER" id="PTHR36221:SF1">
    <property type="entry name" value="DUF742 DOMAIN-CONTAINING PROTEIN"/>
    <property type="match status" value="1"/>
</dbReference>
<evidence type="ECO:0000313" key="3">
    <source>
        <dbReference type="Proteomes" id="UP000316639"/>
    </source>
</evidence>
<dbReference type="AlphaFoldDB" id="A0A563EVE1"/>
<proteinExistence type="predicted"/>
<evidence type="ECO:0000256" key="1">
    <source>
        <dbReference type="SAM" id="MobiDB-lite"/>
    </source>
</evidence>
<dbReference type="EMBL" id="VOBR01000007">
    <property type="protein sequence ID" value="TWP51687.1"/>
    <property type="molecule type" value="Genomic_DNA"/>
</dbReference>
<sequence>MHDEDTEVGYVGARFGSPSVRKRLREERRRAKAKPEPEPAPPPEPEPEFEPEPVWPEYVDSSALVRPYARTGGRTESSYDLRLETLISAEEVNLYRATNDQLPMMRLCVHPRSVAEIAALSDVPLGVARVLLSDLITLGLVAVHERDLPDMSLLERVLAGLHRL</sequence>
<protein>
    <submittedName>
        <fullName evidence="2">DUF742 domain-containing protein</fullName>
    </submittedName>
</protein>
<organism evidence="2 3">
    <name type="scientific">Lentzea tibetensis</name>
    <dbReference type="NCBI Taxonomy" id="2591470"/>
    <lineage>
        <taxon>Bacteria</taxon>
        <taxon>Bacillati</taxon>
        <taxon>Actinomycetota</taxon>
        <taxon>Actinomycetes</taxon>
        <taxon>Pseudonocardiales</taxon>
        <taxon>Pseudonocardiaceae</taxon>
        <taxon>Lentzea</taxon>
    </lineage>
</organism>
<name>A0A563EVE1_9PSEU</name>
<dbReference type="PANTHER" id="PTHR36221">
    <property type="entry name" value="DUF742 DOMAIN-CONTAINING PROTEIN"/>
    <property type="match status" value="1"/>
</dbReference>
<feature type="compositionally biased region" description="Basic and acidic residues" evidence="1">
    <location>
        <begin position="24"/>
        <end position="37"/>
    </location>
</feature>
<gene>
    <name evidence="2" type="ORF">FKR81_12490</name>
</gene>
<dbReference type="InterPro" id="IPR007995">
    <property type="entry name" value="DUF742"/>
</dbReference>
<dbReference type="Proteomes" id="UP000316639">
    <property type="component" value="Unassembled WGS sequence"/>
</dbReference>
<dbReference type="Pfam" id="PF05331">
    <property type="entry name" value="DUF742"/>
    <property type="match status" value="1"/>
</dbReference>